<dbReference type="InterPro" id="IPR007241">
    <property type="entry name" value="Autophagy-rel_prot_9"/>
</dbReference>
<comment type="subcellular location">
    <subcellularLocation>
        <location evidence="1 10">Preautophagosomal structure membrane</location>
        <topology evidence="1 10">Multi-pass membrane protein</topology>
    </subcellularLocation>
</comment>
<dbReference type="Pfam" id="PF04109">
    <property type="entry name" value="ATG9"/>
    <property type="match status" value="1"/>
</dbReference>
<dbReference type="GO" id="GO:0034497">
    <property type="term" value="P:protein localization to phagophore assembly site"/>
    <property type="evidence" value="ECO:0007669"/>
    <property type="project" value="TreeGrafter"/>
</dbReference>
<evidence type="ECO:0000256" key="6">
    <source>
        <dbReference type="ARBA" id="ARBA00022989"/>
    </source>
</evidence>
<evidence type="ECO:0000256" key="8">
    <source>
        <dbReference type="ARBA" id="ARBA00023055"/>
    </source>
</evidence>
<dbReference type="GO" id="GO:0034727">
    <property type="term" value="P:piecemeal microautophagy of the nucleus"/>
    <property type="evidence" value="ECO:0007669"/>
    <property type="project" value="TreeGrafter"/>
</dbReference>
<keyword evidence="12" id="KW-1185">Reference proteome</keyword>
<evidence type="ECO:0000256" key="10">
    <source>
        <dbReference type="RuleBase" id="RU364027"/>
    </source>
</evidence>
<feature type="transmembrane region" description="Helical" evidence="10">
    <location>
        <begin position="426"/>
        <end position="446"/>
    </location>
</feature>
<feature type="region of interest" description="Disordered" evidence="11">
    <location>
        <begin position="712"/>
        <end position="770"/>
    </location>
</feature>
<feature type="transmembrane region" description="Helical" evidence="10">
    <location>
        <begin position="181"/>
        <end position="203"/>
    </location>
</feature>
<keyword evidence="4 10" id="KW-0813">Transport</keyword>
<evidence type="ECO:0000256" key="9">
    <source>
        <dbReference type="ARBA" id="ARBA00023136"/>
    </source>
</evidence>
<dbReference type="GO" id="GO:0000422">
    <property type="term" value="P:autophagy of mitochondrion"/>
    <property type="evidence" value="ECO:0007669"/>
    <property type="project" value="TreeGrafter"/>
</dbReference>
<feature type="transmembrane region" description="Helical" evidence="10">
    <location>
        <begin position="458"/>
        <end position="476"/>
    </location>
</feature>
<keyword evidence="9 10" id="KW-0472">Membrane</keyword>
<keyword evidence="8 10" id="KW-0445">Lipid transport</keyword>
<comment type="function">
    <text evidence="10">Phospholipid scramblase involved in autophagy. Cycles between the preautophagosomal structure/phagophore assembly site (PAS) and the cytoplasmic vesicle pool and supplies membrane for the growing autophagosome. Lipid scramblase activity plays a key role in preautophagosomal structure/phagophore assembly by distributing the phospholipids that arrive through ATG2 from the cytoplasmic to the luminal leaflet of the bilayer, thereby driving autophagosomal membrane expansion.</text>
</comment>
<evidence type="ECO:0000256" key="7">
    <source>
        <dbReference type="ARBA" id="ARBA00023006"/>
    </source>
</evidence>
<keyword evidence="5 10" id="KW-0812">Transmembrane</keyword>
<evidence type="ECO:0000313" key="12">
    <source>
        <dbReference type="Proteomes" id="UP000887572"/>
    </source>
</evidence>
<dbReference type="AlphaFoldDB" id="A0A914HLC6"/>
<keyword evidence="6 10" id="KW-1133">Transmembrane helix</keyword>
<protein>
    <recommendedName>
        <fullName evidence="3 10">Autophagy-related protein 9</fullName>
    </recommendedName>
</protein>
<dbReference type="GO" id="GO:0034045">
    <property type="term" value="C:phagophore assembly site membrane"/>
    <property type="evidence" value="ECO:0007669"/>
    <property type="project" value="UniProtKB-SubCell"/>
</dbReference>
<dbReference type="PANTHER" id="PTHR13038:SF10">
    <property type="entry name" value="AUTOPHAGY-RELATED PROTEIN 9"/>
    <property type="match status" value="1"/>
</dbReference>
<keyword evidence="7 10" id="KW-0072">Autophagy</keyword>
<proteinExistence type="inferred from homology"/>
<comment type="similarity">
    <text evidence="2 10">Belongs to the ATG9 family.</text>
</comment>
<dbReference type="GO" id="GO:0061709">
    <property type="term" value="P:reticulophagy"/>
    <property type="evidence" value="ECO:0007669"/>
    <property type="project" value="TreeGrafter"/>
</dbReference>
<dbReference type="Proteomes" id="UP000887572">
    <property type="component" value="Unplaced"/>
</dbReference>
<evidence type="ECO:0000256" key="3">
    <source>
        <dbReference type="ARBA" id="ARBA00018074"/>
    </source>
</evidence>
<evidence type="ECO:0000313" key="13">
    <source>
        <dbReference type="WBParaSite" id="Gr19_v10_g17690.t1"/>
    </source>
</evidence>
<sequence>MFPFNKKSSYCPIEEEAEEEEGPQSLNGGAPEQNGRSMLGTGLCQNVSKGQKRDRDGNMCESAFPQVPKELGVSFKCEKDAEMSSTREGLARWDHVGDVDQFFSYIYEYYQQKGIRCIAFRYVFSLFRFAFVVFFSTFLLQCVDYGVIFNTRNTTLNGTPLPEKKGIQDVFIPQCHRHLNFLVKIALVLAFMFWVGHFMRIGCRLIQFCEIKRFFATQLQIYDNDLQNLSWNDVVHSLCQAQERIHLIVSRDSINSLDIYQRILRHRNYFVALVYKSILPPQIGLPLVGNVHYLSSGLRFNLEWLLFWGPWSPWKSSYALKDEFKERDNLERIAQHMRMTIVVMSVVNLVFMPFVAVYQVLSSFFSYSEHFQRDPHILGMRKYSNYGREKLRHFNEMDSELDARLNRSYEFAVRYTDQFVSPLAKIIAKNVAFVAAAFFVVLCALTAYDEDTLKIEHITTLITVTGAIVLACRVFIPNEHLVFCQQLLMRQIVANIHYAPKSWLNKAHSTDICTEFTQIFRLKAELLVEELLSPLLTPFLLYFRIRPRVMEIIEFFHKYTVHVDGLGDVCALAQMDICRDGDARLASINCSVIVGDCSNSLKHRQKNSSGKVELSLLNFAAQHPDWKPSKECSEFIGNVKALVAQEISVGAHEIGGDANGAETSLLDAQTLALLQASAYASLHQMEKSQQIASAIMPSSALIRSSLPSQYMEASSATLDEEEEVERGGTASSPPPPPLAASIRPPMGTDTSHIDRSQSREQQHLGFQHPSTFPSQLTASTFVQPLSLAAIVQPRNIQESNFRALEMSMQALAINHRLFNNSPPAPLHASRHRLRGGYGSMLLGSVTRRGPDLATDSMADSNIFGVPAGASQIQLSDETDNTITQQLRTA</sequence>
<reference evidence="13" key="1">
    <citation type="submission" date="2022-11" db="UniProtKB">
        <authorList>
            <consortium name="WormBaseParasite"/>
        </authorList>
    </citation>
    <scope>IDENTIFICATION</scope>
</reference>
<feature type="transmembrane region" description="Helical" evidence="10">
    <location>
        <begin position="119"/>
        <end position="140"/>
    </location>
</feature>
<evidence type="ECO:0000256" key="4">
    <source>
        <dbReference type="ARBA" id="ARBA00022448"/>
    </source>
</evidence>
<dbReference type="PANTHER" id="PTHR13038">
    <property type="entry name" value="APG9 AUTOPHAGY 9"/>
    <property type="match status" value="1"/>
</dbReference>
<evidence type="ECO:0000256" key="2">
    <source>
        <dbReference type="ARBA" id="ARBA00006185"/>
    </source>
</evidence>
<accession>A0A914HLC6</accession>
<evidence type="ECO:0000256" key="1">
    <source>
        <dbReference type="ARBA" id="ARBA00004511"/>
    </source>
</evidence>
<feature type="transmembrane region" description="Helical" evidence="10">
    <location>
        <begin position="341"/>
        <end position="361"/>
    </location>
</feature>
<evidence type="ECO:0000256" key="5">
    <source>
        <dbReference type="ARBA" id="ARBA00022692"/>
    </source>
</evidence>
<evidence type="ECO:0000256" key="11">
    <source>
        <dbReference type="SAM" id="MobiDB-lite"/>
    </source>
</evidence>
<dbReference type="WBParaSite" id="Gr19_v10_g17690.t1">
    <property type="protein sequence ID" value="Gr19_v10_g17690.t1"/>
    <property type="gene ID" value="Gr19_v10_g17690"/>
</dbReference>
<dbReference type="GO" id="GO:0005776">
    <property type="term" value="C:autophagosome"/>
    <property type="evidence" value="ECO:0007669"/>
    <property type="project" value="TreeGrafter"/>
</dbReference>
<organism evidence="12 13">
    <name type="scientific">Globodera rostochiensis</name>
    <name type="common">Golden nematode worm</name>
    <name type="synonym">Heterodera rostochiensis</name>
    <dbReference type="NCBI Taxonomy" id="31243"/>
    <lineage>
        <taxon>Eukaryota</taxon>
        <taxon>Metazoa</taxon>
        <taxon>Ecdysozoa</taxon>
        <taxon>Nematoda</taxon>
        <taxon>Chromadorea</taxon>
        <taxon>Rhabditida</taxon>
        <taxon>Tylenchina</taxon>
        <taxon>Tylenchomorpha</taxon>
        <taxon>Tylenchoidea</taxon>
        <taxon>Heteroderidae</taxon>
        <taxon>Heteroderinae</taxon>
        <taxon>Globodera</taxon>
    </lineage>
</organism>
<dbReference type="GO" id="GO:0006869">
    <property type="term" value="P:lipid transport"/>
    <property type="evidence" value="ECO:0007669"/>
    <property type="project" value="UniProtKB-KW"/>
</dbReference>
<feature type="region of interest" description="Disordered" evidence="11">
    <location>
        <begin position="1"/>
        <end position="34"/>
    </location>
</feature>
<name>A0A914HLC6_GLORO</name>
<feature type="compositionally biased region" description="Basic and acidic residues" evidence="11">
    <location>
        <begin position="751"/>
        <end position="762"/>
    </location>
</feature>
<feature type="compositionally biased region" description="Acidic residues" evidence="11">
    <location>
        <begin position="13"/>
        <end position="22"/>
    </location>
</feature>